<dbReference type="AlphaFoldDB" id="A0A8X8ZKG0"/>
<evidence type="ECO:0000313" key="2">
    <source>
        <dbReference type="EMBL" id="KAG6408587.1"/>
    </source>
</evidence>
<organism evidence="2">
    <name type="scientific">Salvia splendens</name>
    <name type="common">Scarlet sage</name>
    <dbReference type="NCBI Taxonomy" id="180675"/>
    <lineage>
        <taxon>Eukaryota</taxon>
        <taxon>Viridiplantae</taxon>
        <taxon>Streptophyta</taxon>
        <taxon>Embryophyta</taxon>
        <taxon>Tracheophyta</taxon>
        <taxon>Spermatophyta</taxon>
        <taxon>Magnoliopsida</taxon>
        <taxon>eudicotyledons</taxon>
        <taxon>Gunneridae</taxon>
        <taxon>Pentapetalae</taxon>
        <taxon>asterids</taxon>
        <taxon>lamiids</taxon>
        <taxon>Lamiales</taxon>
        <taxon>Lamiaceae</taxon>
        <taxon>Nepetoideae</taxon>
        <taxon>Mentheae</taxon>
        <taxon>Salviinae</taxon>
        <taxon>Salvia</taxon>
        <taxon>Salvia subgen. Calosphace</taxon>
        <taxon>core Calosphace</taxon>
    </lineage>
</organism>
<sequence>MRRRTPEPVETAAISPRRTKESRRHCARLIWGKSLRFSLRRRIGDLGRRGRGRLWSGNAEEARFSPEMREGERKRKVEAELEEGADAFLSPMVGCGIVHLLSLLPDGWREWATMVADEYIVTAYPAYDLVGDFPRFLSAVFTRFVCYGSVPPLLTDSPVPEVQDPLAPVAPGYPKAGREAHEAARKGKAPIAVSEKDEEEGPPVAAPVGSSRLQALTVPSNFPHSHSTTETDHPDMGRLMVRVDAIWPHLREVGDDAAPRVPTEESLEDPHLRWDWACGEAENNPILVDTEEERVVKEGALAEQRL</sequence>
<comment type="caution">
    <text evidence="2">The sequence shown here is derived from an EMBL/GenBank/DDBJ whole genome shotgun (WGS) entry which is preliminary data.</text>
</comment>
<accession>A0A8X8ZKG0</accession>
<feature type="compositionally biased region" description="Basic and acidic residues" evidence="1">
    <location>
        <begin position="176"/>
        <end position="185"/>
    </location>
</feature>
<feature type="region of interest" description="Disordered" evidence="1">
    <location>
        <begin position="173"/>
        <end position="207"/>
    </location>
</feature>
<proteinExistence type="predicted"/>
<evidence type="ECO:0000256" key="1">
    <source>
        <dbReference type="SAM" id="MobiDB-lite"/>
    </source>
</evidence>
<evidence type="ECO:0000313" key="3">
    <source>
        <dbReference type="Proteomes" id="UP000298416"/>
    </source>
</evidence>
<reference evidence="2" key="2">
    <citation type="submission" date="2020-08" db="EMBL/GenBank/DDBJ databases">
        <title>Plant Genome Project.</title>
        <authorList>
            <person name="Zhang R.-G."/>
        </authorList>
    </citation>
    <scope>NUCLEOTIDE SEQUENCE</scope>
    <source>
        <strain evidence="2">Huo1</strain>
        <tissue evidence="2">Leaf</tissue>
    </source>
</reference>
<protein>
    <submittedName>
        <fullName evidence="2">Uncharacterized protein</fullName>
    </submittedName>
</protein>
<dbReference type="EMBL" id="PNBA02000011">
    <property type="protein sequence ID" value="KAG6408587.1"/>
    <property type="molecule type" value="Genomic_DNA"/>
</dbReference>
<dbReference type="Proteomes" id="UP000298416">
    <property type="component" value="Unassembled WGS sequence"/>
</dbReference>
<reference evidence="2" key="1">
    <citation type="submission" date="2018-01" db="EMBL/GenBank/DDBJ databases">
        <authorList>
            <person name="Mao J.F."/>
        </authorList>
    </citation>
    <scope>NUCLEOTIDE SEQUENCE</scope>
    <source>
        <strain evidence="2">Huo1</strain>
        <tissue evidence="2">Leaf</tissue>
    </source>
</reference>
<name>A0A8X8ZKG0_SALSN</name>
<keyword evidence="3" id="KW-1185">Reference proteome</keyword>
<gene>
    <name evidence="2" type="ORF">SASPL_131603</name>
</gene>